<protein>
    <submittedName>
        <fullName evidence="2">Methyltransferase domain-containing protein</fullName>
    </submittedName>
</protein>
<dbReference type="STRING" id="211114.SAMN04489726_1709"/>
<accession>A0A1G9TD16</accession>
<dbReference type="GO" id="GO:0032259">
    <property type="term" value="P:methylation"/>
    <property type="evidence" value="ECO:0007669"/>
    <property type="project" value="UniProtKB-KW"/>
</dbReference>
<gene>
    <name evidence="2" type="ORF">SAMN04489726_1709</name>
</gene>
<dbReference type="GO" id="GO:0008757">
    <property type="term" value="F:S-adenosylmethionine-dependent methyltransferase activity"/>
    <property type="evidence" value="ECO:0007669"/>
    <property type="project" value="InterPro"/>
</dbReference>
<evidence type="ECO:0000313" key="3">
    <source>
        <dbReference type="Proteomes" id="UP000183376"/>
    </source>
</evidence>
<name>A0A1G9TD16_ALLAB</name>
<dbReference type="SUPFAM" id="SSF53335">
    <property type="entry name" value="S-adenosyl-L-methionine-dependent methyltransferases"/>
    <property type="match status" value="1"/>
</dbReference>
<keyword evidence="3" id="KW-1185">Reference proteome</keyword>
<dbReference type="PANTHER" id="PTHR43591">
    <property type="entry name" value="METHYLTRANSFERASE"/>
    <property type="match status" value="1"/>
</dbReference>
<dbReference type="Proteomes" id="UP000183376">
    <property type="component" value="Chromosome I"/>
</dbReference>
<dbReference type="OrthoDB" id="9777638at2"/>
<dbReference type="InterPro" id="IPR029063">
    <property type="entry name" value="SAM-dependent_MTases_sf"/>
</dbReference>
<evidence type="ECO:0000259" key="1">
    <source>
        <dbReference type="Pfam" id="PF08241"/>
    </source>
</evidence>
<keyword evidence="2" id="KW-0489">Methyltransferase</keyword>
<evidence type="ECO:0000313" key="2">
    <source>
        <dbReference type="EMBL" id="SDM45528.1"/>
    </source>
</evidence>
<dbReference type="CDD" id="cd02440">
    <property type="entry name" value="AdoMet_MTases"/>
    <property type="match status" value="1"/>
</dbReference>
<reference evidence="2 3" key="1">
    <citation type="submission" date="2016-10" db="EMBL/GenBank/DDBJ databases">
        <authorList>
            <person name="de Groot N.N."/>
        </authorList>
    </citation>
    <scope>NUCLEOTIDE SEQUENCE [LARGE SCALE GENOMIC DNA]</scope>
    <source>
        <strain evidence="2 3">DSM 44149</strain>
    </source>
</reference>
<dbReference type="AlphaFoldDB" id="A0A1G9TD16"/>
<feature type="domain" description="Methyltransferase type 11" evidence="1">
    <location>
        <begin position="52"/>
        <end position="146"/>
    </location>
</feature>
<dbReference type="Pfam" id="PF08241">
    <property type="entry name" value="Methyltransf_11"/>
    <property type="match status" value="1"/>
</dbReference>
<dbReference type="EMBL" id="LT629701">
    <property type="protein sequence ID" value="SDM45528.1"/>
    <property type="molecule type" value="Genomic_DNA"/>
</dbReference>
<dbReference type="InterPro" id="IPR013216">
    <property type="entry name" value="Methyltransf_11"/>
</dbReference>
<dbReference type="Gene3D" id="3.40.50.150">
    <property type="entry name" value="Vaccinia Virus protein VP39"/>
    <property type="match status" value="1"/>
</dbReference>
<dbReference type="RefSeq" id="WP_030433096.1">
    <property type="nucleotide sequence ID" value="NZ_JOEF01000035.1"/>
</dbReference>
<sequence length="252" mass="26880">MHPIANTEQAAVWNGYDGTHWADNHARYDAVNSGFNDAVLDAAAIGARNRVLDVGCGAGQLTRLAARRASAGAAVGIDLSEAMLRRAAELATEPTAHFVRGDAHVHPFADAEFDVVISRFGVMFFADPVAAFGNIGRSLRPGGRLAVLSVRGLGDLESVLGAPMRPMPLSDPDSIREVLSGFVDVDVTAVDAPQVWGRDAIDAADFLCGWGPVRARAAAMRQDIIRALRRFEEPDAVRLRGTAWLTTATKPV</sequence>
<organism evidence="2 3">
    <name type="scientific">Allokutzneria albata</name>
    <name type="common">Kibdelosporangium albatum</name>
    <dbReference type="NCBI Taxonomy" id="211114"/>
    <lineage>
        <taxon>Bacteria</taxon>
        <taxon>Bacillati</taxon>
        <taxon>Actinomycetota</taxon>
        <taxon>Actinomycetes</taxon>
        <taxon>Pseudonocardiales</taxon>
        <taxon>Pseudonocardiaceae</taxon>
        <taxon>Allokutzneria</taxon>
    </lineage>
</organism>
<dbReference type="eggNOG" id="COG2226">
    <property type="taxonomic scope" value="Bacteria"/>
</dbReference>
<keyword evidence="2" id="KW-0808">Transferase</keyword>
<proteinExistence type="predicted"/>